<organism evidence="1 2">
    <name type="scientific">Persicobacter diffluens</name>
    <dbReference type="NCBI Taxonomy" id="981"/>
    <lineage>
        <taxon>Bacteria</taxon>
        <taxon>Pseudomonadati</taxon>
        <taxon>Bacteroidota</taxon>
        <taxon>Cytophagia</taxon>
        <taxon>Cytophagales</taxon>
        <taxon>Persicobacteraceae</taxon>
        <taxon>Persicobacter</taxon>
    </lineage>
</organism>
<dbReference type="RefSeq" id="WP_338237958.1">
    <property type="nucleotide sequence ID" value="NZ_BQKE01000002.1"/>
</dbReference>
<name>A0AAN4W0Y8_9BACT</name>
<comment type="caution">
    <text evidence="1">The sequence shown here is derived from an EMBL/GenBank/DDBJ whole genome shotgun (WGS) entry which is preliminary data.</text>
</comment>
<evidence type="ECO:0000313" key="1">
    <source>
        <dbReference type="EMBL" id="GJM62716.1"/>
    </source>
</evidence>
<reference evidence="1 2" key="1">
    <citation type="submission" date="2021-12" db="EMBL/GenBank/DDBJ databases">
        <title>Genome sequencing of bacteria with rrn-lacking chromosome and rrn-plasmid.</title>
        <authorList>
            <person name="Anda M."/>
            <person name="Iwasaki W."/>
        </authorList>
    </citation>
    <scope>NUCLEOTIDE SEQUENCE [LARGE SCALE GENOMIC DNA]</scope>
    <source>
        <strain evidence="1 2">NBRC 15940</strain>
    </source>
</reference>
<dbReference type="AlphaFoldDB" id="A0AAN4W0Y8"/>
<proteinExistence type="predicted"/>
<gene>
    <name evidence="1" type="ORF">PEDI_32680</name>
</gene>
<evidence type="ECO:0000313" key="2">
    <source>
        <dbReference type="Proteomes" id="UP001310022"/>
    </source>
</evidence>
<dbReference type="EMBL" id="BQKE01000002">
    <property type="protein sequence ID" value="GJM62716.1"/>
    <property type="molecule type" value="Genomic_DNA"/>
</dbReference>
<accession>A0AAN4W0Y8</accession>
<sequence>MSAIYTIQKSVKTTIFIFSQNLLRYTYRWVTMQQQESNYVIKGQVFDEEGQVVPGVQVILLEYRIFTSTDRYGEFLMVLPISSKWLTLRFIANSYYLRELLFRPERQDVLRVGLSKTKNTDGIAFCELAPPVWWKIYWSRAQKGLRRIRRFF</sequence>
<keyword evidence="2" id="KW-1185">Reference proteome</keyword>
<dbReference type="InterPro" id="IPR008969">
    <property type="entry name" value="CarboxyPept-like_regulatory"/>
</dbReference>
<dbReference type="Proteomes" id="UP001310022">
    <property type="component" value="Unassembled WGS sequence"/>
</dbReference>
<protein>
    <submittedName>
        <fullName evidence="1">Uncharacterized protein</fullName>
    </submittedName>
</protein>
<dbReference type="SUPFAM" id="SSF49464">
    <property type="entry name" value="Carboxypeptidase regulatory domain-like"/>
    <property type="match status" value="1"/>
</dbReference>